<sequence>MGLFSSSKLHWSYNNNQILSTRSLFRLIHRNRDSLIREAENQKKMVILSNVSLFSCCNISQKPSLSSLSNSPSSRNSHCPLRYSQEGKEVVVSPLRSVVWSLGEEVSKRSLLALVSASLFFVDPALAFKGGGPYGQGVTRGQDLSGKDFSGQTLIRQDFKTSILRQANFKGAKLLGASFFDADLTGADLSEADLRGADFSLANVTKVNLTNANLEGATATGNTSFKGSNITGADFTDVPLRDDQRVYLCKIADGVNATTGNATRDTLLCN</sequence>
<reference evidence="1 2" key="1">
    <citation type="submission" date="2020-12" db="EMBL/GenBank/DDBJ databases">
        <title>Concerted genomic and epigenomic changes stabilize Arabidopsis allopolyploids.</title>
        <authorList>
            <person name="Chen Z."/>
        </authorList>
    </citation>
    <scope>NUCLEOTIDE SEQUENCE [LARGE SCALE GENOMIC DNA]</scope>
    <source>
        <strain evidence="1">As9502</strain>
        <tissue evidence="1">Leaf</tissue>
    </source>
</reference>
<dbReference type="AlphaFoldDB" id="A0A8T2AM38"/>
<dbReference type="PANTHER" id="PTHR47200:SF2">
    <property type="entry name" value="THYLAKOID LUMENAL 15 KDA PROTEIN 1, CHLOROPLASTIC"/>
    <property type="match status" value="1"/>
</dbReference>
<organism evidence="1 2">
    <name type="scientific">Arabidopsis suecica</name>
    <name type="common">Swedish thale-cress</name>
    <name type="synonym">Cardaminopsis suecica</name>
    <dbReference type="NCBI Taxonomy" id="45249"/>
    <lineage>
        <taxon>Eukaryota</taxon>
        <taxon>Viridiplantae</taxon>
        <taxon>Streptophyta</taxon>
        <taxon>Embryophyta</taxon>
        <taxon>Tracheophyta</taxon>
        <taxon>Spermatophyta</taxon>
        <taxon>Magnoliopsida</taxon>
        <taxon>eudicotyledons</taxon>
        <taxon>Gunneridae</taxon>
        <taxon>Pentapetalae</taxon>
        <taxon>rosids</taxon>
        <taxon>malvids</taxon>
        <taxon>Brassicales</taxon>
        <taxon>Brassicaceae</taxon>
        <taxon>Camelineae</taxon>
        <taxon>Arabidopsis</taxon>
    </lineage>
</organism>
<dbReference type="InterPro" id="IPR001646">
    <property type="entry name" value="5peptide_repeat"/>
</dbReference>
<gene>
    <name evidence="1" type="ORF">ISN44_As09g030810</name>
</gene>
<dbReference type="InterPro" id="IPR044213">
    <property type="entry name" value="At2g44920-like"/>
</dbReference>
<evidence type="ECO:0000313" key="2">
    <source>
        <dbReference type="Proteomes" id="UP000694251"/>
    </source>
</evidence>
<proteinExistence type="predicted"/>
<protein>
    <submittedName>
        <fullName evidence="1">Pentapeptide repeat</fullName>
    </submittedName>
</protein>
<keyword evidence="2" id="KW-1185">Reference proteome</keyword>
<dbReference type="EMBL" id="JAEFBJ010000009">
    <property type="protein sequence ID" value="KAG7574933.1"/>
    <property type="molecule type" value="Genomic_DNA"/>
</dbReference>
<dbReference type="Pfam" id="PF00805">
    <property type="entry name" value="Pentapeptide"/>
    <property type="match status" value="1"/>
</dbReference>
<evidence type="ECO:0000313" key="1">
    <source>
        <dbReference type="EMBL" id="KAG7574933.1"/>
    </source>
</evidence>
<dbReference type="OrthoDB" id="9989223at2759"/>
<dbReference type="FunFam" id="2.160.20.80:FF:000003">
    <property type="entry name" value="thylakoid lumenal 15 kDa protein 1, chloroplastic"/>
    <property type="match status" value="1"/>
</dbReference>
<dbReference type="Proteomes" id="UP000694251">
    <property type="component" value="Chromosome 9"/>
</dbReference>
<accession>A0A8T2AM38</accession>
<dbReference type="GO" id="GO:0009534">
    <property type="term" value="C:chloroplast thylakoid"/>
    <property type="evidence" value="ECO:0007669"/>
    <property type="project" value="TreeGrafter"/>
</dbReference>
<comment type="caution">
    <text evidence="1">The sequence shown here is derived from an EMBL/GenBank/DDBJ whole genome shotgun (WGS) entry which is preliminary data.</text>
</comment>
<name>A0A8T2AM38_ARASU</name>
<dbReference type="PANTHER" id="PTHR47200">
    <property type="entry name" value="THYLAKOID LUMENAL 15 KDA PROTEIN 1, CHLOROPLASTIC"/>
    <property type="match status" value="1"/>
</dbReference>